<dbReference type="Pfam" id="PF13589">
    <property type="entry name" value="HATPase_c_3"/>
    <property type="match status" value="1"/>
</dbReference>
<gene>
    <name evidence="1" type="ORF">SAMN04488238_103356</name>
</gene>
<proteinExistence type="predicted"/>
<name>A0A1H2WFZ0_9RHOB</name>
<dbReference type="AlphaFoldDB" id="A0A1H2WFZ0"/>
<dbReference type="Proteomes" id="UP000198539">
    <property type="component" value="Unassembled WGS sequence"/>
</dbReference>
<dbReference type="EMBL" id="FNOM01000003">
    <property type="protein sequence ID" value="SDW78939.1"/>
    <property type="molecule type" value="Genomic_DNA"/>
</dbReference>
<evidence type="ECO:0000313" key="2">
    <source>
        <dbReference type="Proteomes" id="UP000198539"/>
    </source>
</evidence>
<protein>
    <submittedName>
        <fullName evidence="1">Histidine kinase-, DNA gyrase B-, and HSP90-like ATPase</fullName>
    </submittedName>
</protein>
<accession>A0A1H2WFZ0</accession>
<reference evidence="1 2" key="1">
    <citation type="submission" date="2016-10" db="EMBL/GenBank/DDBJ databases">
        <authorList>
            <person name="de Groot N.N."/>
        </authorList>
    </citation>
    <scope>NUCLEOTIDE SEQUENCE [LARGE SCALE GENOMIC DNA]</scope>
    <source>
        <strain evidence="1 2">CGMCC 1.8894</strain>
    </source>
</reference>
<dbReference type="InterPro" id="IPR036890">
    <property type="entry name" value="HATPase_C_sf"/>
</dbReference>
<keyword evidence="1" id="KW-0418">Kinase</keyword>
<dbReference type="GO" id="GO:0016301">
    <property type="term" value="F:kinase activity"/>
    <property type="evidence" value="ECO:0007669"/>
    <property type="project" value="UniProtKB-KW"/>
</dbReference>
<dbReference type="RefSeq" id="WP_218132106.1">
    <property type="nucleotide sequence ID" value="NZ_CP061498.1"/>
</dbReference>
<keyword evidence="1" id="KW-0808">Transferase</keyword>
<organism evidence="1 2">
    <name type="scientific">Roseicitreum antarcticum</name>
    <dbReference type="NCBI Taxonomy" id="564137"/>
    <lineage>
        <taxon>Bacteria</taxon>
        <taxon>Pseudomonadati</taxon>
        <taxon>Pseudomonadota</taxon>
        <taxon>Alphaproteobacteria</taxon>
        <taxon>Rhodobacterales</taxon>
        <taxon>Paracoccaceae</taxon>
        <taxon>Roseicitreum</taxon>
    </lineage>
</organism>
<dbReference type="SUPFAM" id="SSF55874">
    <property type="entry name" value="ATPase domain of HSP90 chaperone/DNA topoisomerase II/histidine kinase"/>
    <property type="match status" value="1"/>
</dbReference>
<dbReference type="STRING" id="564137.SAMN04488238_103356"/>
<sequence>MAMADGSFRVEVEHDHLRKLANASPVQAVCELVWNSLDADASRVDIDVDHGELGMHSISVRDNGHGFTYEEARALFGKVGGSWKRHGANSRHRSRVLHGKEGKGRLKALALGRVADWIVRYRDEAGNLMGFKMTLVKDALVDVEISAPEPAEPVLGTGVEVTISELEKQFKSLETERAVPDLSSVFAIYLKNYQDAEILFDGERLDPEANIASSRTISLDPIEADGGTHPVVLEVIQWNSAPERSIFLCGKDGFPFARIAPKFHTKGYVFSAYLKSAYVDLLQERGAIDLAEMDPAMADAVDQASEAIQVHFKEASAAEARSEIERWKEERSYPYEAEPTTKVETAERQVFDILAITVNKHLSDFSQQSAKGRTFQMRMLRQAIERGPDELQTILTQVLDLPQKTMNEFAKLLEEADLANVISASKMVADRLSFLSGIEQLLYAPETRGLLKERSQLHRMIAEGNTWIFGEEFSLTVDDKGLTEVLRKHRSIIGDETIIDAPVKRIDGSVGVVDLMLSRSVPRNRPDEREHLVVELKRPSVVIGPKELTQVESYAFAIANDERFRDLDTRWVFWAVSNDIDEHARRRARQEGSPPGRVYKDGPIEIWVKAWSEVLSDAKFRMRFVQDKLKSNVDDDAALKYLKKTYAKYLDGIADDAAPEATSANVDAEDASKT</sequence>
<evidence type="ECO:0000313" key="1">
    <source>
        <dbReference type="EMBL" id="SDW78939.1"/>
    </source>
</evidence>
<keyword evidence="2" id="KW-1185">Reference proteome</keyword>
<dbReference type="Gene3D" id="3.30.565.10">
    <property type="entry name" value="Histidine kinase-like ATPase, C-terminal domain"/>
    <property type="match status" value="1"/>
</dbReference>